<name>A0ABQ4BCB7_9ACTN</name>
<protein>
    <recommendedName>
        <fullName evidence="1">Aminoglycoside phosphotransferase domain-containing protein</fullName>
    </recommendedName>
</protein>
<accession>A0ABQ4BCB7</accession>
<gene>
    <name evidence="2" type="ORF">Apa02nite_044020</name>
</gene>
<evidence type="ECO:0000313" key="2">
    <source>
        <dbReference type="EMBL" id="GIE68294.1"/>
    </source>
</evidence>
<proteinExistence type="predicted"/>
<dbReference type="InterPro" id="IPR002575">
    <property type="entry name" value="Aminoglycoside_PTrfase"/>
</dbReference>
<dbReference type="InterPro" id="IPR011009">
    <property type="entry name" value="Kinase-like_dom_sf"/>
</dbReference>
<organism evidence="2 3">
    <name type="scientific">Actinoplanes palleronii</name>
    <dbReference type="NCBI Taxonomy" id="113570"/>
    <lineage>
        <taxon>Bacteria</taxon>
        <taxon>Bacillati</taxon>
        <taxon>Actinomycetota</taxon>
        <taxon>Actinomycetes</taxon>
        <taxon>Micromonosporales</taxon>
        <taxon>Micromonosporaceae</taxon>
        <taxon>Actinoplanes</taxon>
    </lineage>
</organism>
<dbReference type="SUPFAM" id="SSF56112">
    <property type="entry name" value="Protein kinase-like (PK-like)"/>
    <property type="match status" value="1"/>
</dbReference>
<dbReference type="Pfam" id="PF01636">
    <property type="entry name" value="APH"/>
    <property type="match status" value="1"/>
</dbReference>
<keyword evidence="3" id="KW-1185">Reference proteome</keyword>
<evidence type="ECO:0000259" key="1">
    <source>
        <dbReference type="Pfam" id="PF01636"/>
    </source>
</evidence>
<feature type="domain" description="Aminoglycoside phosphotransferase" evidence="1">
    <location>
        <begin position="45"/>
        <end position="267"/>
    </location>
</feature>
<dbReference type="EMBL" id="BOMS01000057">
    <property type="protein sequence ID" value="GIE68294.1"/>
    <property type="molecule type" value="Genomic_DNA"/>
</dbReference>
<evidence type="ECO:0000313" key="3">
    <source>
        <dbReference type="Proteomes" id="UP000624709"/>
    </source>
</evidence>
<sequence length="387" mass="40834">MLNVVGRGGAPYSRTVNDELDHLRRLLPGVRLDDLGLLTGSNRSRVRRVRADSRTVIVKEFVTAGTGWARETAALAVIPPAVRAPRLVAAGSNPPIVVMTDAGPGTSVAGALLGADPAVATSAVVAWASAIGELHRETTGSRAAFRAALHARAGDQPVPESTMPAFLDDAADVIARASADLAVEVPAGAWEELRTLNDRLGVAALTPSDACPDNNVCTDDGLVLIDFEGAQWRPVAWDLAYLTVPWPSCWCSWRIPAAVTERAVDAYRAAFPGSGADPAAFRRDVEAAATGWAYLSASWFLPRALLDDPPGANPDRPRPGYRAMILDRFGSAREAAGAGTPALAELAGRLHDALTVRWGSVVLPYAPAFSRGEMGQRARGRSGENEP</sequence>
<reference evidence="2 3" key="1">
    <citation type="submission" date="2021-01" db="EMBL/GenBank/DDBJ databases">
        <title>Whole genome shotgun sequence of Actinoplanes palleronii NBRC 14916.</title>
        <authorList>
            <person name="Komaki H."/>
            <person name="Tamura T."/>
        </authorList>
    </citation>
    <scope>NUCLEOTIDE SEQUENCE [LARGE SCALE GENOMIC DNA]</scope>
    <source>
        <strain evidence="2 3">NBRC 14916</strain>
    </source>
</reference>
<comment type="caution">
    <text evidence="2">The sequence shown here is derived from an EMBL/GenBank/DDBJ whole genome shotgun (WGS) entry which is preliminary data.</text>
</comment>
<dbReference type="Proteomes" id="UP000624709">
    <property type="component" value="Unassembled WGS sequence"/>
</dbReference>